<gene>
    <name evidence="5" type="ORF">HMPREF9244_00690</name>
</gene>
<dbReference type="InterPro" id="IPR044946">
    <property type="entry name" value="Restrct_endonuc_typeI_TRD_sf"/>
</dbReference>
<evidence type="ECO:0000313" key="5">
    <source>
        <dbReference type="EMBL" id="ERH31008.1"/>
    </source>
</evidence>
<dbReference type="CDD" id="cd17244">
    <property type="entry name" value="RMtype1_S_Apa101655I-TRD2-CR2_like"/>
    <property type="match status" value="1"/>
</dbReference>
<dbReference type="HOGENOM" id="CLU_021095_10_3_11"/>
<evidence type="ECO:0000313" key="6">
    <source>
        <dbReference type="Proteomes" id="UP000016519"/>
    </source>
</evidence>
<dbReference type="Pfam" id="PF01420">
    <property type="entry name" value="Methylase_S"/>
    <property type="match status" value="2"/>
</dbReference>
<dbReference type="Proteomes" id="UP000016519">
    <property type="component" value="Unassembled WGS sequence"/>
</dbReference>
<feature type="domain" description="Type I restriction modification DNA specificity" evidence="4">
    <location>
        <begin position="190"/>
        <end position="359"/>
    </location>
</feature>
<comment type="caution">
    <text evidence="5">The sequence shown here is derived from an EMBL/GenBank/DDBJ whole genome shotgun (WGS) entry which is preliminary data.</text>
</comment>
<dbReference type="CDD" id="cd17515">
    <property type="entry name" value="RMtype1_S_MjaORF132P_Sau1132ORF3780P-TRD1-CR1_like"/>
    <property type="match status" value="1"/>
</dbReference>
<evidence type="ECO:0000259" key="4">
    <source>
        <dbReference type="Pfam" id="PF01420"/>
    </source>
</evidence>
<dbReference type="Gene3D" id="3.90.220.20">
    <property type="entry name" value="DNA methylase specificity domains"/>
    <property type="match status" value="2"/>
</dbReference>
<dbReference type="PATRIC" id="fig|1321816.3.peg.602"/>
<feature type="domain" description="Type I restriction modification DNA specificity" evidence="4">
    <location>
        <begin position="3"/>
        <end position="165"/>
    </location>
</feature>
<keyword evidence="2" id="KW-0680">Restriction system</keyword>
<dbReference type="STRING" id="419015.HMPREF3214_01676"/>
<comment type="similarity">
    <text evidence="1">Belongs to the type-I restriction system S methylase family.</text>
</comment>
<protein>
    <submittedName>
        <fullName evidence="5">Type I restriction modification DNA specificity domain protein</fullName>
    </submittedName>
</protein>
<dbReference type="PANTHER" id="PTHR30408:SF12">
    <property type="entry name" value="TYPE I RESTRICTION ENZYME MJAVIII SPECIFICITY SUBUNIT"/>
    <property type="match status" value="1"/>
</dbReference>
<dbReference type="EMBL" id="AWSI01000020">
    <property type="protein sequence ID" value="ERH31008.1"/>
    <property type="molecule type" value="Genomic_DNA"/>
</dbReference>
<organism evidence="5 6">
    <name type="scientific">Alloscardovia omnicolens F0580</name>
    <dbReference type="NCBI Taxonomy" id="1321816"/>
    <lineage>
        <taxon>Bacteria</taxon>
        <taxon>Bacillati</taxon>
        <taxon>Actinomycetota</taxon>
        <taxon>Actinomycetes</taxon>
        <taxon>Bifidobacteriales</taxon>
        <taxon>Bifidobacteriaceae</taxon>
        <taxon>Alloscardovia</taxon>
    </lineage>
</organism>
<dbReference type="GO" id="GO:0009307">
    <property type="term" value="P:DNA restriction-modification system"/>
    <property type="evidence" value="ECO:0007669"/>
    <property type="project" value="UniProtKB-KW"/>
</dbReference>
<proteinExistence type="inferred from homology"/>
<accession>U1SGD6</accession>
<sequence length="376" mass="42019">MREYRLGEIFNLQMGKTPSRNNLSYWGSKDNQWISIADLSKSGKYIEETKEYLSDRAVEESGISVIPANTVVMSFKLSIGKTAITPKSMYSNEAIMAFCDKKVTELLPDYIYYMFLRRKWESGTNKAVMGNTLNKSTLSNIKVKIHKIDKQREIVKILDCASQIIDDREKQLHELDALVKARFVEMFEGKYEIVKLGDVIKTTSGGTPAKAHSEYYENGTIPWLTSGEINAGVITTVKNFITEEGMKNSSAKMIPENSVVIAMYGATAGVTGITRINTTTNQAVCCLLPNGMFVPEFLYYAVSSKKDWMISQCQGGGQPNISQGIIKKIDLINPPLSLQNEFATFVSQVDKSKVAVQKALDEAQTLFDSLMQEYFG</sequence>
<keyword evidence="3" id="KW-0238">DNA-binding</keyword>
<dbReference type="AlphaFoldDB" id="U1SGD6"/>
<dbReference type="InterPro" id="IPR000055">
    <property type="entry name" value="Restrct_endonuc_typeI_TRD"/>
</dbReference>
<evidence type="ECO:0000256" key="1">
    <source>
        <dbReference type="ARBA" id="ARBA00010923"/>
    </source>
</evidence>
<dbReference type="GO" id="GO:0003677">
    <property type="term" value="F:DNA binding"/>
    <property type="evidence" value="ECO:0007669"/>
    <property type="project" value="UniProtKB-KW"/>
</dbReference>
<keyword evidence="6" id="KW-1185">Reference proteome</keyword>
<dbReference type="InterPro" id="IPR052021">
    <property type="entry name" value="Type-I_RS_S_subunit"/>
</dbReference>
<dbReference type="PANTHER" id="PTHR30408">
    <property type="entry name" value="TYPE-1 RESTRICTION ENZYME ECOKI SPECIFICITY PROTEIN"/>
    <property type="match status" value="1"/>
</dbReference>
<evidence type="ECO:0000256" key="3">
    <source>
        <dbReference type="ARBA" id="ARBA00023125"/>
    </source>
</evidence>
<name>U1SGD6_9BIFI</name>
<dbReference type="SUPFAM" id="SSF116734">
    <property type="entry name" value="DNA methylase specificity domain"/>
    <property type="match status" value="2"/>
</dbReference>
<dbReference type="RefSeq" id="WP_021617827.1">
    <property type="nucleotide sequence ID" value="NZ_KE952644.1"/>
</dbReference>
<evidence type="ECO:0000256" key="2">
    <source>
        <dbReference type="ARBA" id="ARBA00022747"/>
    </source>
</evidence>
<reference evidence="5 6" key="1">
    <citation type="submission" date="2013-08" db="EMBL/GenBank/DDBJ databases">
        <authorList>
            <person name="Weinstock G."/>
            <person name="Sodergren E."/>
            <person name="Wylie T."/>
            <person name="Fulton L."/>
            <person name="Fulton R."/>
            <person name="Fronick C."/>
            <person name="O'Laughlin M."/>
            <person name="Godfrey J."/>
            <person name="Miner T."/>
            <person name="Herter B."/>
            <person name="Appelbaum E."/>
            <person name="Cordes M."/>
            <person name="Lek S."/>
            <person name="Wollam A."/>
            <person name="Pepin K.H."/>
            <person name="Palsikar V.B."/>
            <person name="Mitreva M."/>
            <person name="Wilson R.K."/>
        </authorList>
    </citation>
    <scope>NUCLEOTIDE SEQUENCE [LARGE SCALE GENOMIC DNA]</scope>
    <source>
        <strain evidence="5 6">F0580</strain>
    </source>
</reference>